<dbReference type="PROSITE" id="PS00107">
    <property type="entry name" value="PROTEIN_KINASE_ATP"/>
    <property type="match status" value="1"/>
</dbReference>
<dbReference type="Pfam" id="PF00069">
    <property type="entry name" value="Pkinase"/>
    <property type="match status" value="1"/>
</dbReference>
<dbReference type="AlphaFoldDB" id="A0A2W5T8Q2"/>
<keyword evidence="1" id="KW-0808">Transferase</keyword>
<dbReference type="InterPro" id="IPR000719">
    <property type="entry name" value="Prot_kinase_dom"/>
</dbReference>
<feature type="domain" description="Protein kinase" evidence="7">
    <location>
        <begin position="18"/>
        <end position="282"/>
    </location>
</feature>
<dbReference type="SUPFAM" id="SSF56112">
    <property type="entry name" value="Protein kinase-like (PK-like)"/>
    <property type="match status" value="1"/>
</dbReference>
<sequence length="538" mass="57975">MSEVTSLLAPGVVIADTYEVERQLGRGGMGEVWLARHRRLAGKLVAIKVLHVDSSLPQEALARFRREAEIAARLEHPNLVQVLDFNLLPTGEPYLVMEYLKGQSLAARAHGKQFTLEQVSAVMRQVGAGLQAAHKAGVVHRDLKPENIFLVPTALGDQVKVLDFGISKLSDSNTVQTTDSVLIGTPLYMSPEQAMGQNRDVTGQSDLFSLGSICFELFTGQAPFQASSIATVVFRIAYEKPPSLAALRPDLPPHVIHAIEHALEKEREKRTPDIETFVLELTGQVLATVSDDESGVFKPGMRVSPSMMSGATRAPSSHALATPAPSAAPQLADQGPPPAKSVSGRKVIVAILIGTVGIGAVVTRVRMDNWAERERYRAAMRDAGYVMRADGTFDTDAGVKSAVVVDAGAAVAVAETDAGVEPVVDAGVVAAVEPVKPKVVEPPTAAEVEVLKNIEALEKQGKWDVIWETRSRYRSDFKTQGGRSRAMEAVVLAACNRSDNAQLMVVINELKQVAVPGQMKSVRARCLAKYPSAEYLNW</sequence>
<dbReference type="Gene3D" id="3.30.200.20">
    <property type="entry name" value="Phosphorylase Kinase, domain 1"/>
    <property type="match status" value="1"/>
</dbReference>
<evidence type="ECO:0000259" key="7">
    <source>
        <dbReference type="PROSITE" id="PS50011"/>
    </source>
</evidence>
<dbReference type="PANTHER" id="PTHR43289:SF6">
    <property type="entry name" value="SERINE_THREONINE-PROTEIN KINASE NEKL-3"/>
    <property type="match status" value="1"/>
</dbReference>
<organism evidence="8 9">
    <name type="scientific">Archangium gephyra</name>
    <dbReference type="NCBI Taxonomy" id="48"/>
    <lineage>
        <taxon>Bacteria</taxon>
        <taxon>Pseudomonadati</taxon>
        <taxon>Myxococcota</taxon>
        <taxon>Myxococcia</taxon>
        <taxon>Myxococcales</taxon>
        <taxon>Cystobacterineae</taxon>
        <taxon>Archangiaceae</taxon>
        <taxon>Archangium</taxon>
    </lineage>
</organism>
<dbReference type="PROSITE" id="PS00108">
    <property type="entry name" value="PROTEIN_KINASE_ST"/>
    <property type="match status" value="1"/>
</dbReference>
<evidence type="ECO:0000256" key="6">
    <source>
        <dbReference type="SAM" id="MobiDB-lite"/>
    </source>
</evidence>
<dbReference type="GO" id="GO:0004674">
    <property type="term" value="F:protein serine/threonine kinase activity"/>
    <property type="evidence" value="ECO:0007669"/>
    <property type="project" value="TreeGrafter"/>
</dbReference>
<dbReference type="PROSITE" id="PS50011">
    <property type="entry name" value="PROTEIN_KINASE_DOM"/>
    <property type="match status" value="1"/>
</dbReference>
<keyword evidence="2 5" id="KW-0547">Nucleotide-binding</keyword>
<evidence type="ECO:0000256" key="2">
    <source>
        <dbReference type="ARBA" id="ARBA00022741"/>
    </source>
</evidence>
<evidence type="ECO:0000313" key="9">
    <source>
        <dbReference type="Proteomes" id="UP000249061"/>
    </source>
</evidence>
<protein>
    <recommendedName>
        <fullName evidence="7">Protein kinase domain-containing protein</fullName>
    </recommendedName>
</protein>
<accession>A0A2W5T8Q2</accession>
<keyword evidence="3" id="KW-0418">Kinase</keyword>
<evidence type="ECO:0000256" key="3">
    <source>
        <dbReference type="ARBA" id="ARBA00022777"/>
    </source>
</evidence>
<keyword evidence="4 5" id="KW-0067">ATP-binding</keyword>
<dbReference type="EMBL" id="QFQP01000021">
    <property type="protein sequence ID" value="PZR09383.1"/>
    <property type="molecule type" value="Genomic_DNA"/>
</dbReference>
<proteinExistence type="predicted"/>
<reference evidence="8 9" key="1">
    <citation type="submission" date="2017-08" db="EMBL/GenBank/DDBJ databases">
        <title>Infants hospitalized years apart are colonized by the same room-sourced microbial strains.</title>
        <authorList>
            <person name="Brooks B."/>
            <person name="Olm M.R."/>
            <person name="Firek B.A."/>
            <person name="Baker R."/>
            <person name="Thomas B.C."/>
            <person name="Morowitz M.J."/>
            <person name="Banfield J.F."/>
        </authorList>
    </citation>
    <scope>NUCLEOTIDE SEQUENCE [LARGE SCALE GENOMIC DNA]</scope>
    <source>
        <strain evidence="8">S2_003_000_R2_14</strain>
    </source>
</reference>
<dbReference type="CDD" id="cd14014">
    <property type="entry name" value="STKc_PknB_like"/>
    <property type="match status" value="1"/>
</dbReference>
<dbReference type="PANTHER" id="PTHR43289">
    <property type="entry name" value="MITOGEN-ACTIVATED PROTEIN KINASE KINASE KINASE 20-RELATED"/>
    <property type="match status" value="1"/>
</dbReference>
<feature type="region of interest" description="Disordered" evidence="6">
    <location>
        <begin position="307"/>
        <end position="341"/>
    </location>
</feature>
<name>A0A2W5T8Q2_9BACT</name>
<dbReference type="GO" id="GO:0005524">
    <property type="term" value="F:ATP binding"/>
    <property type="evidence" value="ECO:0007669"/>
    <property type="project" value="UniProtKB-UniRule"/>
</dbReference>
<evidence type="ECO:0000256" key="5">
    <source>
        <dbReference type="PROSITE-ProRule" id="PRU10141"/>
    </source>
</evidence>
<dbReference type="Gene3D" id="1.10.510.10">
    <property type="entry name" value="Transferase(Phosphotransferase) domain 1"/>
    <property type="match status" value="1"/>
</dbReference>
<dbReference type="InterPro" id="IPR011009">
    <property type="entry name" value="Kinase-like_dom_sf"/>
</dbReference>
<dbReference type="Proteomes" id="UP000249061">
    <property type="component" value="Unassembled WGS sequence"/>
</dbReference>
<comment type="caution">
    <text evidence="8">The sequence shown here is derived from an EMBL/GenBank/DDBJ whole genome shotgun (WGS) entry which is preliminary data.</text>
</comment>
<evidence type="ECO:0000313" key="8">
    <source>
        <dbReference type="EMBL" id="PZR09383.1"/>
    </source>
</evidence>
<evidence type="ECO:0000256" key="1">
    <source>
        <dbReference type="ARBA" id="ARBA00022679"/>
    </source>
</evidence>
<feature type="binding site" evidence="5">
    <location>
        <position position="48"/>
    </location>
    <ligand>
        <name>ATP</name>
        <dbReference type="ChEBI" id="CHEBI:30616"/>
    </ligand>
</feature>
<gene>
    <name evidence="8" type="ORF">DI536_22655</name>
</gene>
<dbReference type="InterPro" id="IPR017441">
    <property type="entry name" value="Protein_kinase_ATP_BS"/>
</dbReference>
<dbReference type="SMART" id="SM00220">
    <property type="entry name" value="S_TKc"/>
    <property type="match status" value="1"/>
</dbReference>
<evidence type="ECO:0000256" key="4">
    <source>
        <dbReference type="ARBA" id="ARBA00022840"/>
    </source>
</evidence>
<dbReference type="InterPro" id="IPR008271">
    <property type="entry name" value="Ser/Thr_kinase_AS"/>
</dbReference>